<reference evidence="2" key="1">
    <citation type="submission" date="2021-08" db="EMBL/GenBank/DDBJ databases">
        <authorList>
            <person name="Sakaguchi M."/>
            <person name="Kikuchi T."/>
            <person name="Urbanczyk H."/>
        </authorList>
    </citation>
    <scope>NUCLEOTIDE SEQUENCE</scope>
    <source>
        <strain evidence="2">020920N</strain>
    </source>
</reference>
<sequence length="135" mass="15070">MLIKLRDFVESDGDILESILIENGQFDYPEVEDKHSMKRVSRCDGAVFIVAEVEGKVAGFTKGFYDGSRAQIQLVSVAQTLKSSGIGTKLIEELIKRLKRKGATTVSVLNLETTSDFWSKLGFEKLPVHMMLRST</sequence>
<evidence type="ECO:0000313" key="3">
    <source>
        <dbReference type="Proteomes" id="UP001056255"/>
    </source>
</evidence>
<dbReference type="SUPFAM" id="SSF55729">
    <property type="entry name" value="Acyl-CoA N-acyltransferases (Nat)"/>
    <property type="match status" value="1"/>
</dbReference>
<evidence type="ECO:0000313" key="2">
    <source>
        <dbReference type="EMBL" id="USH01474.1"/>
    </source>
</evidence>
<dbReference type="PROSITE" id="PS51186">
    <property type="entry name" value="GNAT"/>
    <property type="match status" value="1"/>
</dbReference>
<keyword evidence="3" id="KW-1185">Reference proteome</keyword>
<dbReference type="InterPro" id="IPR000182">
    <property type="entry name" value="GNAT_dom"/>
</dbReference>
<dbReference type="Proteomes" id="UP001056255">
    <property type="component" value="Chromosome I"/>
</dbReference>
<feature type="domain" description="N-acetyltransferase" evidence="1">
    <location>
        <begin position="3"/>
        <end position="135"/>
    </location>
</feature>
<dbReference type="InterPro" id="IPR016181">
    <property type="entry name" value="Acyl_CoA_acyltransferase"/>
</dbReference>
<dbReference type="CDD" id="cd04301">
    <property type="entry name" value="NAT_SF"/>
    <property type="match status" value="1"/>
</dbReference>
<dbReference type="RefSeq" id="WP_251875793.1">
    <property type="nucleotide sequence ID" value="NZ_CP082275.1"/>
</dbReference>
<dbReference type="Pfam" id="PF00583">
    <property type="entry name" value="Acetyltransf_1"/>
    <property type="match status" value="1"/>
</dbReference>
<protein>
    <submittedName>
        <fullName evidence="2">GNAT family N-acetyltransferase</fullName>
    </submittedName>
</protein>
<organism evidence="2 3">
    <name type="scientific">Grimontia kaedaensis</name>
    <dbReference type="NCBI Taxonomy" id="2872157"/>
    <lineage>
        <taxon>Bacteria</taxon>
        <taxon>Pseudomonadati</taxon>
        <taxon>Pseudomonadota</taxon>
        <taxon>Gammaproteobacteria</taxon>
        <taxon>Vibrionales</taxon>
        <taxon>Vibrionaceae</taxon>
        <taxon>Grimontia</taxon>
    </lineage>
</organism>
<name>A0ABY4WSC3_9GAMM</name>
<dbReference type="Gene3D" id="3.40.630.30">
    <property type="match status" value="1"/>
</dbReference>
<gene>
    <name evidence="2" type="ORF">K6Q96_11240</name>
</gene>
<evidence type="ECO:0000259" key="1">
    <source>
        <dbReference type="PROSITE" id="PS51186"/>
    </source>
</evidence>
<dbReference type="EMBL" id="CP082275">
    <property type="protein sequence ID" value="USH01474.1"/>
    <property type="molecule type" value="Genomic_DNA"/>
</dbReference>
<proteinExistence type="predicted"/>
<accession>A0ABY4WSC3</accession>